<dbReference type="GO" id="GO:0042256">
    <property type="term" value="P:cytosolic ribosome assembly"/>
    <property type="evidence" value="ECO:0007669"/>
    <property type="project" value="UniProtKB-UniRule"/>
</dbReference>
<dbReference type="GO" id="GO:0005737">
    <property type="term" value="C:cytoplasm"/>
    <property type="evidence" value="ECO:0007669"/>
    <property type="project" value="UniProtKB-SubCell"/>
</dbReference>
<evidence type="ECO:0000313" key="4">
    <source>
        <dbReference type="Proteomes" id="UP000183926"/>
    </source>
</evidence>
<dbReference type="NCBIfam" id="TIGR00090">
    <property type="entry name" value="rsfS_iojap_ybeB"/>
    <property type="match status" value="1"/>
</dbReference>
<dbReference type="GO" id="GO:0017148">
    <property type="term" value="P:negative regulation of translation"/>
    <property type="evidence" value="ECO:0007669"/>
    <property type="project" value="UniProtKB-UniRule"/>
</dbReference>
<keyword evidence="2" id="KW-0963">Cytoplasm</keyword>
<keyword evidence="2" id="KW-0678">Repressor</keyword>
<reference evidence="3 4" key="1">
    <citation type="submission" date="2016-10" db="EMBL/GenBank/DDBJ databases">
        <authorList>
            <person name="de Groot N.N."/>
        </authorList>
    </citation>
    <scope>NUCLEOTIDE SEQUENCE [LARGE SCALE GENOMIC DNA]</scope>
    <source>
        <strain evidence="3 4">Nm24</strain>
    </source>
</reference>
<comment type="subcellular location">
    <subcellularLocation>
        <location evidence="2">Cytoplasm</location>
    </subcellularLocation>
</comment>
<dbReference type="OrthoDB" id="9793681at2"/>
<keyword evidence="2" id="KW-0810">Translation regulation</keyword>
<accession>A0A1I7GKG0</accession>
<comment type="subunit">
    <text evidence="2">Interacts with ribosomal protein uL14 (rplN).</text>
</comment>
<dbReference type="AlphaFoldDB" id="A0A1I7GKG0"/>
<dbReference type="PANTHER" id="PTHR21043:SF0">
    <property type="entry name" value="MITOCHONDRIAL ASSEMBLY OF RIBOSOMAL LARGE SUBUNIT PROTEIN 1"/>
    <property type="match status" value="1"/>
</dbReference>
<comment type="function">
    <text evidence="2">Functions as a ribosomal silencing factor. Interacts with ribosomal protein uL14 (rplN), blocking formation of intersubunit bridge B8. Prevents association of the 30S and 50S ribosomal subunits and the formation of functional ribosomes, thus repressing translation.</text>
</comment>
<dbReference type="Proteomes" id="UP000183926">
    <property type="component" value="Unassembled WGS sequence"/>
</dbReference>
<dbReference type="Gene3D" id="3.30.460.10">
    <property type="entry name" value="Beta Polymerase, domain 2"/>
    <property type="match status" value="1"/>
</dbReference>
<dbReference type="HAMAP" id="MF_01477">
    <property type="entry name" value="Iojap_RsfS"/>
    <property type="match status" value="1"/>
</dbReference>
<proteinExistence type="inferred from homology"/>
<evidence type="ECO:0000313" key="3">
    <source>
        <dbReference type="EMBL" id="SFU48923.1"/>
    </source>
</evidence>
<dbReference type="GO" id="GO:0090071">
    <property type="term" value="P:negative regulation of ribosome biogenesis"/>
    <property type="evidence" value="ECO:0007669"/>
    <property type="project" value="UniProtKB-UniRule"/>
</dbReference>
<sequence length="121" mass="13502">MKLPDEQLETVIMALEDLKASDIRVIDVSKLTPLFNTMVIASADSTRQTKALAGHVQEKVKATGRIVYGMEGEQTGEWMLVDLGDIIVHIMQPAMRSYYDLEGLWAESSWQSPQENATVYG</sequence>
<gene>
    <name evidence="2" type="primary">rsfS</name>
    <name evidence="3" type="ORF">SAMN05216339_10322</name>
</gene>
<dbReference type="InterPro" id="IPR004394">
    <property type="entry name" value="Iojap/RsfS/C7orf30"/>
</dbReference>
<organism evidence="3 4">
    <name type="scientific">Nitrosomonas eutropha</name>
    <dbReference type="NCBI Taxonomy" id="916"/>
    <lineage>
        <taxon>Bacteria</taxon>
        <taxon>Pseudomonadati</taxon>
        <taxon>Pseudomonadota</taxon>
        <taxon>Betaproteobacteria</taxon>
        <taxon>Nitrosomonadales</taxon>
        <taxon>Nitrosomonadaceae</taxon>
        <taxon>Nitrosomonas</taxon>
    </lineage>
</organism>
<evidence type="ECO:0000256" key="2">
    <source>
        <dbReference type="HAMAP-Rule" id="MF_01477"/>
    </source>
</evidence>
<dbReference type="GO" id="GO:0043023">
    <property type="term" value="F:ribosomal large subunit binding"/>
    <property type="evidence" value="ECO:0007669"/>
    <property type="project" value="TreeGrafter"/>
</dbReference>
<protein>
    <recommendedName>
        <fullName evidence="2">Ribosomal silencing factor RsfS</fullName>
    </recommendedName>
</protein>
<dbReference type="SUPFAM" id="SSF81301">
    <property type="entry name" value="Nucleotidyltransferase"/>
    <property type="match status" value="1"/>
</dbReference>
<dbReference type="EMBL" id="FPBL01000003">
    <property type="protein sequence ID" value="SFU48923.1"/>
    <property type="molecule type" value="Genomic_DNA"/>
</dbReference>
<dbReference type="Pfam" id="PF02410">
    <property type="entry name" value="RsfS"/>
    <property type="match status" value="1"/>
</dbReference>
<dbReference type="InterPro" id="IPR043519">
    <property type="entry name" value="NT_sf"/>
</dbReference>
<dbReference type="RefSeq" id="WP_074927517.1">
    <property type="nucleotide sequence ID" value="NZ_FPBL01000003.1"/>
</dbReference>
<evidence type="ECO:0000256" key="1">
    <source>
        <dbReference type="ARBA" id="ARBA00010574"/>
    </source>
</evidence>
<dbReference type="PANTHER" id="PTHR21043">
    <property type="entry name" value="IOJAP SUPERFAMILY ORTHOLOG"/>
    <property type="match status" value="1"/>
</dbReference>
<comment type="similarity">
    <text evidence="1 2">Belongs to the Iojap/RsfS family.</text>
</comment>
<name>A0A1I7GKG0_9PROT</name>